<keyword evidence="2" id="KW-1185">Reference proteome</keyword>
<dbReference type="EMBL" id="BPLR01005561">
    <property type="protein sequence ID" value="GIY03305.1"/>
    <property type="molecule type" value="Genomic_DNA"/>
</dbReference>
<dbReference type="AlphaFoldDB" id="A0AAV4Q5M5"/>
<organism evidence="1 2">
    <name type="scientific">Caerostris extrusa</name>
    <name type="common">Bark spider</name>
    <name type="synonym">Caerostris bankana</name>
    <dbReference type="NCBI Taxonomy" id="172846"/>
    <lineage>
        <taxon>Eukaryota</taxon>
        <taxon>Metazoa</taxon>
        <taxon>Ecdysozoa</taxon>
        <taxon>Arthropoda</taxon>
        <taxon>Chelicerata</taxon>
        <taxon>Arachnida</taxon>
        <taxon>Araneae</taxon>
        <taxon>Araneomorphae</taxon>
        <taxon>Entelegynae</taxon>
        <taxon>Araneoidea</taxon>
        <taxon>Araneidae</taxon>
        <taxon>Caerostris</taxon>
    </lineage>
</organism>
<accession>A0AAV4Q5M5</accession>
<name>A0AAV4Q5M5_CAEEX</name>
<evidence type="ECO:0000313" key="2">
    <source>
        <dbReference type="Proteomes" id="UP001054945"/>
    </source>
</evidence>
<comment type="caution">
    <text evidence="1">The sequence shown here is derived from an EMBL/GenBank/DDBJ whole genome shotgun (WGS) entry which is preliminary data.</text>
</comment>
<proteinExistence type="predicted"/>
<protein>
    <submittedName>
        <fullName evidence="1">Uncharacterized protein</fullName>
    </submittedName>
</protein>
<evidence type="ECO:0000313" key="1">
    <source>
        <dbReference type="EMBL" id="GIY03305.1"/>
    </source>
</evidence>
<gene>
    <name evidence="1" type="ORF">CEXT_441421</name>
</gene>
<dbReference type="Proteomes" id="UP001054945">
    <property type="component" value="Unassembled WGS sequence"/>
</dbReference>
<reference evidence="1 2" key="1">
    <citation type="submission" date="2021-06" db="EMBL/GenBank/DDBJ databases">
        <title>Caerostris extrusa draft genome.</title>
        <authorList>
            <person name="Kono N."/>
            <person name="Arakawa K."/>
        </authorList>
    </citation>
    <scope>NUCLEOTIDE SEQUENCE [LARGE SCALE GENOMIC DNA]</scope>
</reference>
<sequence length="118" mass="13788">MIQLKSSKTGTILSGNRKYCSIRFCSIFYISTCWTKGQPFGGNRYFGKLWIPDEKHKYKNNHNDFVKPSKRFNARANSTNEESFKIDTTNKVDHIKDIDDNKYNPQPVQKNLNQFGFP</sequence>